<dbReference type="AlphaFoldDB" id="A0AAJ2NPE1"/>
<comment type="caution">
    <text evidence="1">The sequence shown here is derived from an EMBL/GenBank/DDBJ whole genome shotgun (WGS) entry which is preliminary data.</text>
</comment>
<protein>
    <submittedName>
        <fullName evidence="1">Uncharacterized protein</fullName>
    </submittedName>
</protein>
<reference evidence="1" key="1">
    <citation type="submission" date="2023-10" db="EMBL/GenBank/DDBJ databases">
        <title>Screening of Alkalihalophilus pseudofirmusBZ-TG-HK211 and Its Alleviation of Salt Stress on Rapeseed Growth.</title>
        <authorList>
            <person name="Zhao B."/>
            <person name="Guo T."/>
        </authorList>
    </citation>
    <scope>NUCLEOTIDE SEQUENCE</scope>
    <source>
        <strain evidence="1">BZ-TG-HK211</strain>
    </source>
</reference>
<name>A0AAJ2NPE1_ALKPS</name>
<sequence length="79" mass="9431">MDVIPFQHTLPYERQFEDIYVSSCPFCEEEQVLTHMKPRDYKQAKEGVKTILIMPCCRSKITILEADDDYFWADEPLRK</sequence>
<gene>
    <name evidence="1" type="ORF">RYX45_13170</name>
</gene>
<dbReference type="Proteomes" id="UP001285636">
    <property type="component" value="Unassembled WGS sequence"/>
</dbReference>
<dbReference type="RefSeq" id="WP_012960306.1">
    <property type="nucleotide sequence ID" value="NZ_CP117835.1"/>
</dbReference>
<evidence type="ECO:0000313" key="1">
    <source>
        <dbReference type="EMBL" id="MDV2886135.1"/>
    </source>
</evidence>
<organism evidence="1 2">
    <name type="scientific">Alkalihalophilus pseudofirmus</name>
    <name type="common">Bacillus pseudofirmus</name>
    <dbReference type="NCBI Taxonomy" id="79885"/>
    <lineage>
        <taxon>Bacteria</taxon>
        <taxon>Bacillati</taxon>
        <taxon>Bacillota</taxon>
        <taxon>Bacilli</taxon>
        <taxon>Bacillales</taxon>
        <taxon>Bacillaceae</taxon>
        <taxon>Alkalihalophilus</taxon>
    </lineage>
</organism>
<accession>A0AAJ2NPE1</accession>
<dbReference type="EMBL" id="JAWJAY010000003">
    <property type="protein sequence ID" value="MDV2886135.1"/>
    <property type="molecule type" value="Genomic_DNA"/>
</dbReference>
<proteinExistence type="predicted"/>
<evidence type="ECO:0000313" key="2">
    <source>
        <dbReference type="Proteomes" id="UP001285636"/>
    </source>
</evidence>